<evidence type="ECO:0000313" key="2">
    <source>
        <dbReference type="Proteomes" id="UP000612956"/>
    </source>
</evidence>
<organism evidence="1 2">
    <name type="scientific">Nocardia camponoti</name>
    <dbReference type="NCBI Taxonomy" id="1616106"/>
    <lineage>
        <taxon>Bacteria</taxon>
        <taxon>Bacillati</taxon>
        <taxon>Actinomycetota</taxon>
        <taxon>Actinomycetes</taxon>
        <taxon>Mycobacteriales</taxon>
        <taxon>Nocardiaceae</taxon>
        <taxon>Nocardia</taxon>
    </lineage>
</organism>
<accession>A0A917QLU6</accession>
<dbReference type="InterPro" id="IPR004401">
    <property type="entry name" value="YbaB/EbfC"/>
</dbReference>
<protein>
    <recommendedName>
        <fullName evidence="3">YbaB/EbfC family DNA-binding protein</fullName>
    </recommendedName>
</protein>
<dbReference type="GO" id="GO:0003677">
    <property type="term" value="F:DNA binding"/>
    <property type="evidence" value="ECO:0007669"/>
    <property type="project" value="InterPro"/>
</dbReference>
<keyword evidence="2" id="KW-1185">Reference proteome</keyword>
<evidence type="ECO:0008006" key="3">
    <source>
        <dbReference type="Google" id="ProtNLM"/>
    </source>
</evidence>
<reference evidence="1" key="2">
    <citation type="submission" date="2020-09" db="EMBL/GenBank/DDBJ databases">
        <authorList>
            <person name="Sun Q."/>
            <person name="Zhou Y."/>
        </authorList>
    </citation>
    <scope>NUCLEOTIDE SEQUENCE</scope>
    <source>
        <strain evidence="1">CGMCC 4.7278</strain>
    </source>
</reference>
<dbReference type="Pfam" id="PF02575">
    <property type="entry name" value="YbaB_DNA_bd"/>
    <property type="match status" value="1"/>
</dbReference>
<proteinExistence type="predicted"/>
<dbReference type="RefSeq" id="WP_188829818.1">
    <property type="nucleotide sequence ID" value="NZ_BMMW01000003.1"/>
</dbReference>
<sequence length="97" mass="10221">MVETMDELIAQVRGQLYRLQDLQEATSGIRVSETSPDGSVTAVVDGAGALVDLAFSDAIRSMSPAEFERVLTATAQAALARAYAERGELITAFNSGA</sequence>
<dbReference type="Proteomes" id="UP000612956">
    <property type="component" value="Unassembled WGS sequence"/>
</dbReference>
<dbReference type="EMBL" id="BMMW01000003">
    <property type="protein sequence ID" value="GGK57537.1"/>
    <property type="molecule type" value="Genomic_DNA"/>
</dbReference>
<dbReference type="AlphaFoldDB" id="A0A917QLU6"/>
<gene>
    <name evidence="1" type="ORF">GCM10011591_32110</name>
</gene>
<reference evidence="1" key="1">
    <citation type="journal article" date="2014" name="Int. J. Syst. Evol. Microbiol.">
        <title>Complete genome sequence of Corynebacterium casei LMG S-19264T (=DSM 44701T), isolated from a smear-ripened cheese.</title>
        <authorList>
            <consortium name="US DOE Joint Genome Institute (JGI-PGF)"/>
            <person name="Walter F."/>
            <person name="Albersmeier A."/>
            <person name="Kalinowski J."/>
            <person name="Ruckert C."/>
        </authorList>
    </citation>
    <scope>NUCLEOTIDE SEQUENCE</scope>
    <source>
        <strain evidence="1">CGMCC 4.7278</strain>
    </source>
</reference>
<comment type="caution">
    <text evidence="1">The sequence shown here is derived from an EMBL/GenBank/DDBJ whole genome shotgun (WGS) entry which is preliminary data.</text>
</comment>
<dbReference type="InterPro" id="IPR036894">
    <property type="entry name" value="YbaB-like_sf"/>
</dbReference>
<dbReference type="SUPFAM" id="SSF82607">
    <property type="entry name" value="YbaB-like"/>
    <property type="match status" value="1"/>
</dbReference>
<dbReference type="Gene3D" id="3.30.1310.10">
    <property type="entry name" value="Nucleoid-associated protein YbaB-like domain"/>
    <property type="match status" value="1"/>
</dbReference>
<name>A0A917QLU6_9NOCA</name>
<evidence type="ECO:0000313" key="1">
    <source>
        <dbReference type="EMBL" id="GGK57537.1"/>
    </source>
</evidence>